<feature type="domain" description="Clu" evidence="4">
    <location>
        <begin position="396"/>
        <end position="719"/>
    </location>
</feature>
<organism evidence="5">
    <name type="scientific">Lotharella globosa</name>
    <dbReference type="NCBI Taxonomy" id="91324"/>
    <lineage>
        <taxon>Eukaryota</taxon>
        <taxon>Sar</taxon>
        <taxon>Rhizaria</taxon>
        <taxon>Cercozoa</taxon>
        <taxon>Chlorarachniophyceae</taxon>
        <taxon>Lotharella</taxon>
    </lineage>
</organism>
<keyword evidence="1" id="KW-0040">ANK repeat</keyword>
<dbReference type="GO" id="GO:0003729">
    <property type="term" value="F:mRNA binding"/>
    <property type="evidence" value="ECO:0007669"/>
    <property type="project" value="TreeGrafter"/>
</dbReference>
<evidence type="ECO:0000313" key="6">
    <source>
        <dbReference type="EMBL" id="CAE0673083.1"/>
    </source>
</evidence>
<evidence type="ECO:0000256" key="2">
    <source>
        <dbReference type="SAM" id="Coils"/>
    </source>
</evidence>
<feature type="region of interest" description="Disordered" evidence="3">
    <location>
        <begin position="325"/>
        <end position="418"/>
    </location>
</feature>
<dbReference type="Pfam" id="PF12807">
    <property type="entry name" value="eIF3_p135"/>
    <property type="match status" value="1"/>
</dbReference>
<evidence type="ECO:0000256" key="3">
    <source>
        <dbReference type="SAM" id="MobiDB-lite"/>
    </source>
</evidence>
<evidence type="ECO:0000256" key="1">
    <source>
        <dbReference type="PROSITE-ProRule" id="PRU00023"/>
    </source>
</evidence>
<gene>
    <name evidence="5" type="ORF">LGLO00237_LOCUS24758</name>
    <name evidence="6" type="ORF">LGLO00237_LOCUS24759</name>
</gene>
<feature type="compositionally biased region" description="Basic and acidic residues" evidence="3">
    <location>
        <begin position="24"/>
        <end position="36"/>
    </location>
</feature>
<protein>
    <recommendedName>
        <fullName evidence="4">Clu domain-containing protein</fullName>
    </recommendedName>
</protein>
<dbReference type="Pfam" id="PF13236">
    <property type="entry name" value="CLU"/>
    <property type="match status" value="1"/>
</dbReference>
<feature type="region of interest" description="Disordered" evidence="3">
    <location>
        <begin position="1"/>
        <end position="170"/>
    </location>
</feature>
<dbReference type="InterPro" id="IPR002110">
    <property type="entry name" value="Ankyrin_rpt"/>
</dbReference>
<feature type="compositionally biased region" description="Polar residues" evidence="3">
    <location>
        <begin position="268"/>
        <end position="277"/>
    </location>
</feature>
<keyword evidence="2" id="KW-0175">Coiled coil</keyword>
<dbReference type="PROSITE" id="PS50297">
    <property type="entry name" value="ANK_REP_REGION"/>
    <property type="match status" value="1"/>
</dbReference>
<feature type="coiled-coil region" evidence="2">
    <location>
        <begin position="216"/>
        <end position="257"/>
    </location>
</feature>
<dbReference type="InterPro" id="IPR036770">
    <property type="entry name" value="Ankyrin_rpt-contain_sf"/>
</dbReference>
<dbReference type="InterPro" id="IPR027523">
    <property type="entry name" value="CLU_prot"/>
</dbReference>
<feature type="compositionally biased region" description="Basic and acidic residues" evidence="3">
    <location>
        <begin position="50"/>
        <end position="63"/>
    </location>
</feature>
<dbReference type="PANTHER" id="PTHR12601:SF6">
    <property type="entry name" value="CLUSTERED MITOCHONDRIA PROTEIN HOMOLOG"/>
    <property type="match status" value="1"/>
</dbReference>
<evidence type="ECO:0000313" key="5">
    <source>
        <dbReference type="EMBL" id="CAE0673082.1"/>
    </source>
</evidence>
<name>A0A6V3QPF1_9EUKA</name>
<dbReference type="Gene3D" id="1.25.40.20">
    <property type="entry name" value="Ankyrin repeat-containing domain"/>
    <property type="match status" value="1"/>
</dbReference>
<dbReference type="Pfam" id="PF12796">
    <property type="entry name" value="Ank_2"/>
    <property type="match status" value="1"/>
</dbReference>
<proteinExistence type="predicted"/>
<feature type="compositionally biased region" description="Basic residues" evidence="3">
    <location>
        <begin position="389"/>
        <end position="399"/>
    </location>
</feature>
<dbReference type="GO" id="GO:0005737">
    <property type="term" value="C:cytoplasm"/>
    <property type="evidence" value="ECO:0007669"/>
    <property type="project" value="TreeGrafter"/>
</dbReference>
<accession>A0A6V3QPF1</accession>
<evidence type="ECO:0000259" key="4">
    <source>
        <dbReference type="PROSITE" id="PS51823"/>
    </source>
</evidence>
<feature type="repeat" description="ANK" evidence="1">
    <location>
        <begin position="1292"/>
        <end position="1324"/>
    </location>
</feature>
<dbReference type="SUPFAM" id="SSF48403">
    <property type="entry name" value="Ankyrin repeat"/>
    <property type="match status" value="1"/>
</dbReference>
<dbReference type="PANTHER" id="PTHR12601">
    <property type="entry name" value="EUKARYOTIC TRANSLATION INITIATION FACTOR 3 SUBUNIT EIF-3"/>
    <property type="match status" value="1"/>
</dbReference>
<dbReference type="SMART" id="SM00248">
    <property type="entry name" value="ANK"/>
    <property type="match status" value="2"/>
</dbReference>
<dbReference type="PROSITE" id="PS50088">
    <property type="entry name" value="ANK_REPEAT"/>
    <property type="match status" value="1"/>
</dbReference>
<reference evidence="5" key="1">
    <citation type="submission" date="2021-01" db="EMBL/GenBank/DDBJ databases">
        <authorList>
            <person name="Corre E."/>
            <person name="Pelletier E."/>
            <person name="Niang G."/>
            <person name="Scheremetjew M."/>
            <person name="Finn R."/>
            <person name="Kale V."/>
            <person name="Holt S."/>
            <person name="Cochrane G."/>
            <person name="Meng A."/>
            <person name="Brown T."/>
            <person name="Cohen L."/>
        </authorList>
    </citation>
    <scope>NUCLEOTIDE SEQUENCE</scope>
    <source>
        <strain evidence="5">CCCM811</strain>
    </source>
</reference>
<dbReference type="InterPro" id="IPR033646">
    <property type="entry name" value="CLU-central"/>
</dbReference>
<dbReference type="PROSITE" id="PS51823">
    <property type="entry name" value="CLU"/>
    <property type="match status" value="1"/>
</dbReference>
<dbReference type="EMBL" id="HBIV01034712">
    <property type="protein sequence ID" value="CAE0673083.1"/>
    <property type="molecule type" value="Transcribed_RNA"/>
</dbReference>
<feature type="compositionally biased region" description="Polar residues" evidence="3">
    <location>
        <begin position="37"/>
        <end position="48"/>
    </location>
</feature>
<dbReference type="GO" id="GO:0048312">
    <property type="term" value="P:intracellular distribution of mitochondria"/>
    <property type="evidence" value="ECO:0007669"/>
    <property type="project" value="TreeGrafter"/>
</dbReference>
<dbReference type="InterPro" id="IPR025697">
    <property type="entry name" value="CLU_dom"/>
</dbReference>
<feature type="region of interest" description="Disordered" evidence="3">
    <location>
        <begin position="264"/>
        <end position="287"/>
    </location>
</feature>
<feature type="compositionally biased region" description="Basic and acidic residues" evidence="3">
    <location>
        <begin position="400"/>
        <end position="412"/>
    </location>
</feature>
<feature type="compositionally biased region" description="Polar residues" evidence="3">
    <location>
        <begin position="340"/>
        <end position="351"/>
    </location>
</feature>
<dbReference type="EMBL" id="HBIV01034711">
    <property type="protein sequence ID" value="CAE0673082.1"/>
    <property type="molecule type" value="Transcribed_RNA"/>
</dbReference>
<sequence length="1859" mass="208735">MPRRSYRIPHGMEEVPGINGIGQGHREGKVRSDRDIPSSSTTKTNSHVTLPRDARRPKNHVLEIHSLSSKTLSGAKHGSSGGHTRRGSNPRPHTSGGVNLHRPHTSAGIRSRDVTSARVKARSPTNSENLVGPGVKTWTLKSNGLKSPVRGATTPIWSSSRTERKSPPKKSFVFNKKTSVFRREGGLMGQQKEPTPANFLVDGLMQNAEGVKVGEIEDLRRSLEEANRQVMALKQQLDEKTRRLEHSKGENLRLQNEIYGLGKGGSGYSPSTDNNLGHSPVPPTRRTLPKVVVGLSDRPDSSVADNSNENMFASIADHLDRVANSKPITPTRTPRLEPLNISNITQEQKQSAEFVDVSDSDSDKSSASVAAQQGRGSKSSRCANDRRAIRQKRMARTRSRGLERGGDRKDSFDDSDVEELSGEVQNIYQATGSTYDVDQDNVGIMDVLNHAKKDETEDGFYASDGSLGEVIELDEAKGAEDDGQDWNGDFQRAIEDKDFAKMYQIAVDFEDTVVRYTKVIITEQSLPEHKKTLPPWDAGGTAGGHKYKINGIVFKLVSDPQVPKDNPKRYLYGGQEPNYEYAAKSAGHEIRSAMQYFRVAYDSMFRDKGNPEDVIRVPMQLMVDYRGFRLVAMPFLPIDGTETLIYGADQKNRVMHNGEEHKNAEIAMKEAARELHLAKHVSLGKEIYAAGDVELHMGSDKRMYLIDLARCFPPEDPRASTHLAVVGHTLLYRLLRPELLQLLKMDTAFKPLSPDCFTMWSHDDKNKRSHNDAVSKATHYLFKKIIPLFARKLQLGQVSDFVEPVSSAVHAHGINIRHIGLVRREILKGLNKDSETAKSAASVLMIEMVARTLKNRIRKALRMAVGERWEQSSALSAITGALHIINNFIAKPMDVEFWESLHYSVRLRFGKYGALKNYRKLYEHVKEPNIIFRIMVYALKSTGFVLLSQAKEDFKTSLMQNMSFRFYREDFMPDQVRVKKFGLFQMAIASRLLDLGTKEMASNIPVAKKLFTLAHRTFEDMSKSLSPLKATVESVVKTVLSSELTFDAVIKKGKIKARTESQVLRHEYRKNYNSYKQADEILIGGIAEAKKEKYFQMASELALFGMRVWSRLRKKNLTTISNSAVRVKMARLGGLTSKNVLHEFLSEVGAANGEIVDRTEDALSSSSETKPLVTQQQLDKFMSTTWFSGNVIRQVGIVDPGSSGKEITFNTVQNQVSRQLKNKLGKTLIKAVQDNDLAKCLALILDDGVDVNTVPDDQKGLYNPLMWAVTQSTEVAELLLAAGANLDSQDRTGITALMVACQRDNPEIIEFLCRVGARIDLKDSKGRKAHEFAIQGTRKPQHILEMLKGEKNFNKKDVYNLIDFDPKKTGRLVVGPSSHARIYNFDYLCRTDEMHDKLKGVYRFTAQNLNSRNDVTFICKEMGKSDSVNSVKKMASLVMIEEVCKQMLGSDKETTEGKVSVKLRMMEVGDLACQDLSDIHEIWIVNYQRGVEYFKSAYPSKNTKASGMLKFHHKLKVTSRKGEWVRHEKGWSNIANLSIISPKICREFIAKNEQAPVVELPELNKGESCMSFWGTKPVHKYTSPAEVRRDIKRGFLARHTSVNNPVVTQLEFLVSKVSKKAKSSTRSSREGKLVKPDVEERQLAVLNVLTHFTDAKFTTLDKNVCSVVNSMLNPEAKSSCEIEIEYGNQPIIGAGQDGKMKFNVFARVKGLEKFELKTDWIVRRVALKRLWSSKPPKPLKIPQLATQFTYLHNEEKPGTVEFRIDFHPILTLPPMNVKFKLSVKGVKQSAKVEVDKILVWMLASQTKFEDSILDLFFAEVMKPTTKVVTCIKVSQQASLAADSCKMLHWMMDFRKASGN</sequence>